<dbReference type="RefSeq" id="WP_107545228.1">
    <property type="nucleotide sequence ID" value="NZ_PZFQ01000034.1"/>
</dbReference>
<dbReference type="PANTHER" id="PTHR46889">
    <property type="entry name" value="TRANSPOSASE INSF FOR INSERTION SEQUENCE IS3B-RELATED"/>
    <property type="match status" value="1"/>
</dbReference>
<dbReference type="InterPro" id="IPR025948">
    <property type="entry name" value="HTH-like_dom"/>
</dbReference>
<dbReference type="Gene3D" id="3.30.420.10">
    <property type="entry name" value="Ribonuclease H-like superfamily/Ribonuclease H"/>
    <property type="match status" value="1"/>
</dbReference>
<name>A0A9Q6MU40_9STAP</name>
<evidence type="ECO:0000313" key="4">
    <source>
        <dbReference type="Proteomes" id="UP000241960"/>
    </source>
</evidence>
<dbReference type="SUPFAM" id="SSF53098">
    <property type="entry name" value="Ribonuclease H-like"/>
    <property type="match status" value="1"/>
</dbReference>
<dbReference type="InterPro" id="IPR036397">
    <property type="entry name" value="RNaseH_sf"/>
</dbReference>
<proteinExistence type="predicted"/>
<dbReference type="Pfam" id="PF13333">
    <property type="entry name" value="rve_2"/>
    <property type="match status" value="1"/>
</dbReference>
<feature type="domain" description="Integrase catalytic" evidence="2">
    <location>
        <begin position="140"/>
        <end position="302"/>
    </location>
</feature>
<comment type="caution">
    <text evidence="3">The sequence shown here is derived from an EMBL/GenBank/DDBJ whole genome shotgun (WGS) entry which is preliminary data.</text>
</comment>
<organism evidence="3 4">
    <name type="scientific">Staphylococcus succinus</name>
    <dbReference type="NCBI Taxonomy" id="61015"/>
    <lineage>
        <taxon>Bacteria</taxon>
        <taxon>Bacillati</taxon>
        <taxon>Bacillota</taxon>
        <taxon>Bacilli</taxon>
        <taxon>Bacillales</taxon>
        <taxon>Staphylococcaceae</taxon>
        <taxon>Staphylococcus</taxon>
    </lineage>
</organism>
<dbReference type="GO" id="GO:0015074">
    <property type="term" value="P:DNA integration"/>
    <property type="evidence" value="ECO:0007669"/>
    <property type="project" value="InterPro"/>
</dbReference>
<dbReference type="Proteomes" id="UP000241960">
    <property type="component" value="Unassembled WGS sequence"/>
</dbReference>
<comment type="function">
    <text evidence="1">Involved in the transposition of the insertion sequence.</text>
</comment>
<dbReference type="InterPro" id="IPR050900">
    <property type="entry name" value="Transposase_IS3/IS150/IS904"/>
</dbReference>
<dbReference type="NCBIfam" id="NF033516">
    <property type="entry name" value="transpos_IS3"/>
    <property type="match status" value="1"/>
</dbReference>
<dbReference type="InterPro" id="IPR001584">
    <property type="entry name" value="Integrase_cat-core"/>
</dbReference>
<dbReference type="PROSITE" id="PS50994">
    <property type="entry name" value="INTEGRASE"/>
    <property type="match status" value="1"/>
</dbReference>
<evidence type="ECO:0000259" key="2">
    <source>
        <dbReference type="PROSITE" id="PS50994"/>
    </source>
</evidence>
<dbReference type="InterPro" id="IPR048020">
    <property type="entry name" value="Transpos_IS3"/>
</dbReference>
<dbReference type="EMBL" id="PZFQ01000034">
    <property type="protein sequence ID" value="PTI74728.1"/>
    <property type="molecule type" value="Genomic_DNA"/>
</dbReference>
<evidence type="ECO:0000313" key="3">
    <source>
        <dbReference type="EMBL" id="PTI74728.1"/>
    </source>
</evidence>
<dbReference type="Pfam" id="PF00665">
    <property type="entry name" value="rve"/>
    <property type="match status" value="1"/>
</dbReference>
<dbReference type="AlphaFoldDB" id="A0A9Q6MU40"/>
<evidence type="ECO:0000256" key="1">
    <source>
        <dbReference type="ARBA" id="ARBA00002286"/>
    </source>
</evidence>
<gene>
    <name evidence="3" type="ORF">BU058_09915</name>
</gene>
<protein>
    <submittedName>
        <fullName evidence="3">IS3 family transposase</fullName>
    </submittedName>
</protein>
<dbReference type="Pfam" id="PF13276">
    <property type="entry name" value="HTH_21"/>
    <property type="match status" value="1"/>
</dbReference>
<dbReference type="PANTHER" id="PTHR46889:SF4">
    <property type="entry name" value="TRANSPOSASE INSO FOR INSERTION SEQUENCE ELEMENT IS911B-RELATED"/>
    <property type="match status" value="1"/>
</dbReference>
<accession>A0A9Q6MU40</accession>
<sequence>MARAQKSKQSFSLGHKEHLYQVIFELNKESSFSIKKLCERLEVSRSGYYKWINKDVSPKEKRTEIIAKEIQRIFDESKETFGVVRIHYALKRECNLNISFKCIRRIMRILGIRAQIRRKRPNWMKIKPYFTTKNIISRNFETNESNKKWFTDISYLNYGNGKKAYISAIIDRYDLSIVAYKISKYNDLKIGMDILEIALNNHQVFNTVLHSDRGFQYTSKSYKEYLDAHNVKISMSKAGSCLDNQPIEAFWGTLKSEYYYRNKFTTYEELESGISSYIDYYMNKRYVPKFDGLTPSEYRKVS</sequence>
<reference evidence="3 4" key="1">
    <citation type="journal article" date="2016" name="Front. Microbiol.">
        <title>Comprehensive Phylogenetic Analysis of Bovine Non-aureus Staphylococci Species Based on Whole-Genome Sequencing.</title>
        <authorList>
            <person name="Naushad S."/>
            <person name="Barkema H.W."/>
            <person name="Luby C."/>
            <person name="Condas L.A."/>
            <person name="Nobrega D.B."/>
            <person name="Carson D.A."/>
            <person name="De Buck J."/>
        </authorList>
    </citation>
    <scope>NUCLEOTIDE SEQUENCE [LARGE SCALE GENOMIC DNA]</scope>
    <source>
        <strain evidence="3 4">SNUC 1231</strain>
    </source>
</reference>
<dbReference type="InterPro" id="IPR012337">
    <property type="entry name" value="RNaseH-like_sf"/>
</dbReference>
<dbReference type="GO" id="GO:0003676">
    <property type="term" value="F:nucleic acid binding"/>
    <property type="evidence" value="ECO:0007669"/>
    <property type="project" value="InterPro"/>
</dbReference>